<feature type="binding site" evidence="12">
    <location>
        <position position="346"/>
    </location>
    <ligand>
        <name>[Ni-4Fe-4S] cluster</name>
        <dbReference type="ChEBI" id="CHEBI:47739"/>
    </ligand>
</feature>
<dbReference type="Gene3D" id="1.20.1270.30">
    <property type="match status" value="1"/>
</dbReference>
<proteinExistence type="inferred from homology"/>
<evidence type="ECO:0000256" key="9">
    <source>
        <dbReference type="ARBA" id="ARBA00023014"/>
    </source>
</evidence>
<comment type="cofactor">
    <cofactor evidence="1">
        <name>[4Fe-4S] cluster</name>
        <dbReference type="ChEBI" id="CHEBI:49883"/>
    </cofactor>
</comment>
<evidence type="ECO:0000313" key="13">
    <source>
        <dbReference type="EMBL" id="OAA90449.1"/>
    </source>
</evidence>
<gene>
    <name evidence="13" type="primary">cooS2</name>
    <name evidence="13" type="ORF">WY13_01353</name>
</gene>
<dbReference type="GO" id="GO:0042542">
    <property type="term" value="P:response to hydrogen peroxide"/>
    <property type="evidence" value="ECO:0007669"/>
    <property type="project" value="TreeGrafter"/>
</dbReference>
<feature type="binding site" evidence="12">
    <location>
        <position position="55"/>
    </location>
    <ligand>
        <name>[4Fe-4S] cluster</name>
        <dbReference type="ChEBI" id="CHEBI:49883"/>
        <label>2</label>
    </ligand>
</feature>
<feature type="binding site" evidence="12">
    <location>
        <position position="46"/>
    </location>
    <ligand>
        <name>[4Fe-4S] cluster</name>
        <dbReference type="ChEBI" id="CHEBI:49883"/>
        <label>1</label>
        <note>ligand shared between dimeric partners</note>
    </ligand>
</feature>
<evidence type="ECO:0000256" key="2">
    <source>
        <dbReference type="ARBA" id="ARBA00010689"/>
    </source>
</evidence>
<evidence type="ECO:0000256" key="4">
    <source>
        <dbReference type="ARBA" id="ARBA00022485"/>
    </source>
</evidence>
<dbReference type="EC" id="1.2.7.4" evidence="11"/>
<feature type="binding site" evidence="12">
    <location>
        <position position="63"/>
    </location>
    <ligand>
        <name>[4Fe-4S] cluster</name>
        <dbReference type="ChEBI" id="CHEBI:49883"/>
        <label>2</label>
    </ligand>
</feature>
<organism evidence="13 14">
    <name type="scientific">Clostridium ljungdahlii</name>
    <dbReference type="NCBI Taxonomy" id="1538"/>
    <lineage>
        <taxon>Bacteria</taxon>
        <taxon>Bacillati</taxon>
        <taxon>Bacillota</taxon>
        <taxon>Clostridia</taxon>
        <taxon>Eubacteriales</taxon>
        <taxon>Clostridiaceae</taxon>
        <taxon>Clostridium</taxon>
    </lineage>
</organism>
<evidence type="ECO:0000256" key="6">
    <source>
        <dbReference type="ARBA" id="ARBA00022723"/>
    </source>
</evidence>
<dbReference type="PANTHER" id="PTHR30109:SF4">
    <property type="entry name" value="CARBON MONOXIDE DEHYDROGENASE"/>
    <property type="match status" value="1"/>
</dbReference>
<protein>
    <recommendedName>
        <fullName evidence="11">Carbon monoxide dehydrogenase</fullName>
        <ecNumber evidence="11">1.2.7.4</ecNumber>
    </recommendedName>
</protein>
<dbReference type="GO" id="GO:0051539">
    <property type="term" value="F:4 iron, 4 sulfur cluster binding"/>
    <property type="evidence" value="ECO:0007669"/>
    <property type="project" value="UniProtKB-UniRule"/>
</dbReference>
<dbReference type="PIRSF" id="PIRSF005023">
    <property type="entry name" value="CODH"/>
    <property type="match status" value="1"/>
</dbReference>
<dbReference type="GO" id="GO:0043885">
    <property type="term" value="F:anaerobic carbon-monoxide dehydrogenase activity"/>
    <property type="evidence" value="ECO:0007669"/>
    <property type="project" value="UniProtKB-UniRule"/>
</dbReference>
<dbReference type="Proteomes" id="UP000077407">
    <property type="component" value="Unassembled WGS sequence"/>
</dbReference>
<dbReference type="GO" id="GO:0016151">
    <property type="term" value="F:nickel cation binding"/>
    <property type="evidence" value="ECO:0007669"/>
    <property type="project" value="InterPro"/>
</dbReference>
<dbReference type="CDD" id="cd01915">
    <property type="entry name" value="CODH"/>
    <property type="match status" value="1"/>
</dbReference>
<dbReference type="FunFam" id="3.40.50.2030:FF:000003">
    <property type="entry name" value="Carbon monoxide dehydrogenase"/>
    <property type="match status" value="1"/>
</dbReference>
<dbReference type="EMBL" id="LITT01000011">
    <property type="protein sequence ID" value="OAA90449.1"/>
    <property type="molecule type" value="Genomic_DNA"/>
</dbReference>
<accession>A0A162N943</accession>
<feature type="binding site" evidence="12">
    <location>
        <position position="487"/>
    </location>
    <ligand>
        <name>[Ni-4Fe-4S] cluster</name>
        <dbReference type="ChEBI" id="CHEBI:47739"/>
    </ligand>
</feature>
<dbReference type="GO" id="GO:0050418">
    <property type="term" value="F:hydroxylamine reductase activity"/>
    <property type="evidence" value="ECO:0007669"/>
    <property type="project" value="TreeGrafter"/>
</dbReference>
<dbReference type="OrthoDB" id="5478720at2"/>
<dbReference type="InterPro" id="IPR016099">
    <property type="entry name" value="Prismane-like_a/b-sand"/>
</dbReference>
<sequence>MSQTVLEKTEGRVSYHDSVEEMLKRIREDGMSNVFDRWSSQEKIRCKFCLEGLSCQLCSQGPCRINLKGEQKKGVCGIGPDAMAMRNMLLKNIMGAGTYSHHAYEAFRTLRETGEGKTPFTIKDVDKLKWMCQKVGINTSGDTNKMAVDLANFLEAEMGKDVEEPSVMVDVFSPRKRKKVWKDLGIYPSGVVHEEQNAVASCLTNVDGDYVSLAKKALRLGLSTIYTAQIGLEMVQDILFGTPKPHEVNVDLGIMDPEYVNIVFNGHQPWAGAATLQKAKIQQIQERAKAVGAKGLRIVGSIETGQELLQRFEVDDVFVGLMGDWLSIEPLLATGTVDVLAMEENCSPPAIDHYAEKYQVTLVGVSTIIGIPGLNHMIPYNPEKVGEMADKLIDLAIENFKKRKDNITPKVPKITQKAIAGFSTEAVLEALGNKLDPLVDVIKAGKIKGIVALANCSTLRNGPQDWNTVNLVKELIKKDILVVAGGCGNHALEVAGLCNLDAISMAGQGLKEVCNMLKIPPVLSFGTCTDTGRISMLVTELANHLDVDIPDLPIAVTAPEWMEQKATIDGLFAVAYGAYTHLSPTPFLTGAEQLVKLLTEDVESLTGGKVALGDNPKEAADNIEAHILSKRKGLGL</sequence>
<evidence type="ECO:0000256" key="1">
    <source>
        <dbReference type="ARBA" id="ARBA00001966"/>
    </source>
</evidence>
<keyword evidence="7 11" id="KW-0560">Oxidoreductase</keyword>
<dbReference type="PANTHER" id="PTHR30109">
    <property type="entry name" value="HYDROXYLAMINE REDUCTASE"/>
    <property type="match status" value="1"/>
</dbReference>
<dbReference type="AlphaFoldDB" id="A0A162N943"/>
<dbReference type="InterPro" id="IPR004137">
    <property type="entry name" value="HCP/CODH"/>
</dbReference>
<evidence type="ECO:0000256" key="3">
    <source>
        <dbReference type="ARBA" id="ARBA00011738"/>
    </source>
</evidence>
<feature type="binding site" evidence="12">
    <location>
        <position position="267"/>
    </location>
    <ligand>
        <name>[Ni-4Fe-4S] cluster</name>
        <dbReference type="ChEBI" id="CHEBI:47739"/>
    </ligand>
</feature>
<comment type="catalytic activity">
    <reaction evidence="10 11">
        <text>CO + 2 oxidized [2Fe-2S]-[ferredoxin] + H2O = 2 reduced [2Fe-2S]-[ferredoxin] + CO2 + 2 H(+)</text>
        <dbReference type="Rhea" id="RHEA:21040"/>
        <dbReference type="Rhea" id="RHEA-COMP:10000"/>
        <dbReference type="Rhea" id="RHEA-COMP:10001"/>
        <dbReference type="ChEBI" id="CHEBI:15377"/>
        <dbReference type="ChEBI" id="CHEBI:15378"/>
        <dbReference type="ChEBI" id="CHEBI:16526"/>
        <dbReference type="ChEBI" id="CHEBI:17245"/>
        <dbReference type="ChEBI" id="CHEBI:33737"/>
        <dbReference type="ChEBI" id="CHEBI:33738"/>
        <dbReference type="EC" id="1.2.7.4"/>
    </reaction>
</comment>
<feature type="binding site" evidence="12">
    <location>
        <position position="76"/>
    </location>
    <ligand>
        <name>[4Fe-4S] cluster</name>
        <dbReference type="ChEBI" id="CHEBI:49883"/>
        <label>2</label>
    </ligand>
</feature>
<keyword evidence="4 11" id="KW-0004">4Fe-4S</keyword>
<dbReference type="FunFam" id="1.20.1270.30:FF:000001">
    <property type="entry name" value="Carbon monoxide dehydrogenase"/>
    <property type="match status" value="1"/>
</dbReference>
<dbReference type="RefSeq" id="WP_063554897.1">
    <property type="nucleotide sequence ID" value="NZ_LITT01000011.1"/>
</dbReference>
<dbReference type="GO" id="GO:0006091">
    <property type="term" value="P:generation of precursor metabolites and energy"/>
    <property type="evidence" value="ECO:0007669"/>
    <property type="project" value="InterPro"/>
</dbReference>
<keyword evidence="8 11" id="KW-0408">Iron</keyword>
<comment type="similarity">
    <text evidence="2">Belongs to the Ni-containing carbon monoxide dehydrogenase family.</text>
</comment>
<dbReference type="Pfam" id="PF03063">
    <property type="entry name" value="Prismane"/>
    <property type="match status" value="1"/>
</dbReference>
<dbReference type="Gene3D" id="3.40.50.2030">
    <property type="match status" value="2"/>
</dbReference>
<dbReference type="PATRIC" id="fig|1538.10.peg.259"/>
<dbReference type="InterPro" id="IPR016101">
    <property type="entry name" value="CO_DH_a-bundle"/>
</dbReference>
<evidence type="ECO:0000256" key="10">
    <source>
        <dbReference type="ARBA" id="ARBA00048733"/>
    </source>
</evidence>
<keyword evidence="5 12" id="KW-0533">Nickel</keyword>
<evidence type="ECO:0000256" key="7">
    <source>
        <dbReference type="ARBA" id="ARBA00023002"/>
    </source>
</evidence>
<evidence type="ECO:0000256" key="8">
    <source>
        <dbReference type="ARBA" id="ARBA00023004"/>
    </source>
</evidence>
<keyword evidence="6 11" id="KW-0479">Metal-binding</keyword>
<feature type="binding site" evidence="12">
    <location>
        <position position="58"/>
    </location>
    <ligand>
        <name>[4Fe-4S] cluster</name>
        <dbReference type="ChEBI" id="CHEBI:49883"/>
        <label>2</label>
    </ligand>
</feature>
<dbReference type="NCBIfam" id="TIGR01702">
    <property type="entry name" value="CO_DH_cata"/>
    <property type="match status" value="1"/>
</dbReference>
<dbReference type="GO" id="GO:0004601">
    <property type="term" value="F:peroxidase activity"/>
    <property type="evidence" value="ECO:0007669"/>
    <property type="project" value="TreeGrafter"/>
</dbReference>
<dbReference type="InterPro" id="IPR010047">
    <property type="entry name" value="CODH"/>
</dbReference>
<evidence type="ECO:0000313" key="14">
    <source>
        <dbReference type="Proteomes" id="UP000077407"/>
    </source>
</evidence>
<evidence type="ECO:0000256" key="11">
    <source>
        <dbReference type="PIRNR" id="PIRNR005023"/>
    </source>
</evidence>
<comment type="subunit">
    <text evidence="3">Homodimer.</text>
</comment>
<dbReference type="SUPFAM" id="SSF56821">
    <property type="entry name" value="Prismane protein-like"/>
    <property type="match status" value="1"/>
</dbReference>
<comment type="caution">
    <text evidence="13">The sequence shown here is derived from an EMBL/GenBank/DDBJ whole genome shotgun (WGS) entry which is preliminary data.</text>
</comment>
<dbReference type="InterPro" id="IPR011254">
    <property type="entry name" value="Prismane-like_sf"/>
</dbReference>
<name>A0A162N943_9CLOT</name>
<feature type="binding site" evidence="12">
    <location>
        <position position="528"/>
    </location>
    <ligand>
        <name>[Ni-4Fe-4S] cluster</name>
        <dbReference type="ChEBI" id="CHEBI:47739"/>
    </ligand>
</feature>
<reference evidence="13 14" key="1">
    <citation type="journal article" date="2015" name="Biotechnol. Bioeng.">
        <title>Genome sequence and phenotypic characterization of Caulobacter segnis.</title>
        <authorList>
            <person name="Patel S."/>
            <person name="Fletcher B."/>
            <person name="Scott D.C."/>
            <person name="Ely B."/>
        </authorList>
    </citation>
    <scope>NUCLEOTIDE SEQUENCE [LARGE SCALE GENOMIC DNA]</scope>
    <source>
        <strain evidence="13 14">ERI-2</strain>
    </source>
</reference>
<evidence type="ECO:0000256" key="12">
    <source>
        <dbReference type="PIRSR" id="PIRSR005023-1"/>
    </source>
</evidence>
<feature type="binding site" evidence="12">
    <location>
        <position position="456"/>
    </location>
    <ligand>
        <name>[Ni-4Fe-4S] cluster</name>
        <dbReference type="ChEBI" id="CHEBI:47739"/>
    </ligand>
</feature>
<keyword evidence="9 11" id="KW-0411">Iron-sulfur</keyword>
<evidence type="ECO:0000256" key="5">
    <source>
        <dbReference type="ARBA" id="ARBA00022596"/>
    </source>
</evidence>